<evidence type="ECO:0000313" key="4">
    <source>
        <dbReference type="EMBL" id="KAF6221400.1"/>
    </source>
</evidence>
<feature type="compositionally biased region" description="Basic and acidic residues" evidence="1">
    <location>
        <begin position="222"/>
        <end position="233"/>
    </location>
</feature>
<feature type="domain" description="DUF4140" evidence="3">
    <location>
        <begin position="21"/>
        <end position="141"/>
    </location>
</feature>
<dbReference type="Proteomes" id="UP000593566">
    <property type="component" value="Unassembled WGS sequence"/>
</dbReference>
<dbReference type="InterPro" id="IPR011935">
    <property type="entry name" value="CHP02231"/>
</dbReference>
<dbReference type="PANTHER" id="PTHR31005:SF8">
    <property type="entry name" value="DUF4139 DOMAIN-CONTAINING PROTEIN"/>
    <property type="match status" value="1"/>
</dbReference>
<dbReference type="RefSeq" id="XP_037150835.1">
    <property type="nucleotide sequence ID" value="XM_037293182.1"/>
</dbReference>
<feature type="compositionally biased region" description="Acidic residues" evidence="1">
    <location>
        <begin position="90"/>
        <end position="109"/>
    </location>
</feature>
<protein>
    <recommendedName>
        <fullName evidence="6">Mucoidy inhibitor-like protein</fullName>
    </recommendedName>
</protein>
<feature type="region of interest" description="Disordered" evidence="1">
    <location>
        <begin position="81"/>
        <end position="129"/>
    </location>
</feature>
<dbReference type="EMBL" id="JACCJB010000014">
    <property type="protein sequence ID" value="KAF6221400.1"/>
    <property type="molecule type" value="Genomic_DNA"/>
</dbReference>
<dbReference type="AlphaFoldDB" id="A0A8H6CD36"/>
<dbReference type="InterPro" id="IPR025554">
    <property type="entry name" value="DUF4140"/>
</dbReference>
<evidence type="ECO:0000256" key="1">
    <source>
        <dbReference type="SAM" id="MobiDB-lite"/>
    </source>
</evidence>
<comment type="caution">
    <text evidence="4">The sequence shown here is derived from an EMBL/GenBank/DDBJ whole genome shotgun (WGS) entry which is preliminary data.</text>
</comment>
<accession>A0A8H6CD36</accession>
<proteinExistence type="predicted"/>
<gene>
    <name evidence="4" type="ORF">HO133_002255</name>
</gene>
<feature type="domain" description="DUF4139" evidence="2">
    <location>
        <begin position="291"/>
        <end position="790"/>
    </location>
</feature>
<dbReference type="Pfam" id="PF13600">
    <property type="entry name" value="DUF4140"/>
    <property type="match status" value="1"/>
</dbReference>
<organism evidence="4 5">
    <name type="scientific">Letharia lupina</name>
    <dbReference type="NCBI Taxonomy" id="560253"/>
    <lineage>
        <taxon>Eukaryota</taxon>
        <taxon>Fungi</taxon>
        <taxon>Dikarya</taxon>
        <taxon>Ascomycota</taxon>
        <taxon>Pezizomycotina</taxon>
        <taxon>Lecanoromycetes</taxon>
        <taxon>OSLEUM clade</taxon>
        <taxon>Lecanoromycetidae</taxon>
        <taxon>Lecanorales</taxon>
        <taxon>Lecanorineae</taxon>
        <taxon>Parmeliaceae</taxon>
        <taxon>Letharia</taxon>
    </lineage>
</organism>
<evidence type="ECO:0008006" key="6">
    <source>
        <dbReference type="Google" id="ProtNLM"/>
    </source>
</evidence>
<feature type="compositionally biased region" description="Basic and acidic residues" evidence="1">
    <location>
        <begin position="202"/>
        <end position="214"/>
    </location>
</feature>
<dbReference type="InterPro" id="IPR037291">
    <property type="entry name" value="DUF4139"/>
</dbReference>
<keyword evidence="5" id="KW-1185">Reference proteome</keyword>
<dbReference type="Pfam" id="PF13598">
    <property type="entry name" value="DUF4139"/>
    <property type="match status" value="1"/>
</dbReference>
<name>A0A8H6CD36_9LECA</name>
<reference evidence="4 5" key="1">
    <citation type="journal article" date="2020" name="Genomics">
        <title>Complete, high-quality genomes from long-read metagenomic sequencing of two wolf lichen thalli reveals enigmatic genome architecture.</title>
        <authorList>
            <person name="McKenzie S.K."/>
            <person name="Walston R.F."/>
            <person name="Allen J.L."/>
        </authorList>
    </citation>
    <scope>NUCLEOTIDE SEQUENCE [LARGE SCALE GENOMIC DNA]</scope>
    <source>
        <strain evidence="4">WasteWater1</strain>
    </source>
</reference>
<dbReference type="PANTHER" id="PTHR31005">
    <property type="entry name" value="DUF4139 DOMAIN-CONTAINING PROTEIN"/>
    <property type="match status" value="1"/>
</dbReference>
<dbReference type="GeneID" id="59330669"/>
<evidence type="ECO:0000259" key="3">
    <source>
        <dbReference type="Pfam" id="PF13600"/>
    </source>
</evidence>
<feature type="region of interest" description="Disordered" evidence="1">
    <location>
        <begin position="202"/>
        <end position="233"/>
    </location>
</feature>
<sequence>MAEENIHKQEFTVRNLQTRNVTFYPTRAHIVRDINDITLKPGANEITILGLTPTADETSIKVDGKGSATITDMMVELIPNPDIYENVYPESEDDVEESEDDQSESEPESDATKALADEKRRNDGSVMEANEEKKAAASRLAMLESYGRSFEKDRPNDLKGCISAYREERKKAFEVHKESEDKIKTLEKERFNILKRQVKDSKVTVKEKGKASKEKSKKLEKKQKLLQEKSNAKRSLKEERVQFWPRRVYRVTLSLDTNSELTPASSRRGSIDNLTKPTLESPSSDSCQISLSVSYITNSAYWSPRYDLSLDTVASSGLIIYRAEFCNTTSETWKDAQVILSTSQTAFQGLGEPIPTMLPWHIRLSKGLSGTADGTNGALMSVYEMENRRKGPMNVASRSIEPRNVLFGLSGVSFAPQQAAFKGQQQAMQNVQRQQQMQQQYVQQQQMQQAQVQAGFGQAAPQQSASAGLFGSSNATSNVASSNSALFGSSSAGIPSSERNDALQDYQMQMMLLEQQNKKRMLMARQEQDTVRGAVGYGEGLDDGNAETIIPDLPTLGTQESEWTESGLTTAYGIPGLRTVAPSFTTRRHKIASVHLKDVHLSYVLVPKLRVAAFLKARLRNTSSVALLKGPAGLTLDGSFLGNTNLPRCSAGEHFHLSLGVDPSVNVTYSKPVVKRSQTGVFNFTKECSGVYTRTCTITNTKSNRAIEGTVLDQIPVSEEDRLRVEVLQPLGLKTEGDAVKTGTGVVGKGKETWGRATAVLKKGGEVAWEVKIEPGRGAKLVLEYEAKFPSAETVVCV</sequence>
<evidence type="ECO:0000259" key="2">
    <source>
        <dbReference type="Pfam" id="PF13598"/>
    </source>
</evidence>
<evidence type="ECO:0000313" key="5">
    <source>
        <dbReference type="Proteomes" id="UP000593566"/>
    </source>
</evidence>